<evidence type="ECO:0000313" key="4">
    <source>
        <dbReference type="Proteomes" id="UP001501736"/>
    </source>
</evidence>
<dbReference type="Proteomes" id="UP001501736">
    <property type="component" value="Unassembled WGS sequence"/>
</dbReference>
<feature type="transmembrane region" description="Helical" evidence="2">
    <location>
        <begin position="231"/>
        <end position="252"/>
    </location>
</feature>
<dbReference type="EMBL" id="BAAAYG010000015">
    <property type="protein sequence ID" value="GAA3288196.1"/>
    <property type="molecule type" value="Genomic_DNA"/>
</dbReference>
<feature type="compositionally biased region" description="Low complexity" evidence="1">
    <location>
        <begin position="826"/>
        <end position="839"/>
    </location>
</feature>
<feature type="transmembrane region" description="Helical" evidence="2">
    <location>
        <begin position="513"/>
        <end position="531"/>
    </location>
</feature>
<organism evidence="3 4">
    <name type="scientific">Nesterenkonia halobia</name>
    <dbReference type="NCBI Taxonomy" id="37922"/>
    <lineage>
        <taxon>Bacteria</taxon>
        <taxon>Bacillati</taxon>
        <taxon>Actinomycetota</taxon>
        <taxon>Actinomycetes</taxon>
        <taxon>Micrococcales</taxon>
        <taxon>Micrococcaceae</taxon>
        <taxon>Nesterenkonia</taxon>
    </lineage>
</organism>
<reference evidence="4" key="1">
    <citation type="journal article" date="2019" name="Int. J. Syst. Evol. Microbiol.">
        <title>The Global Catalogue of Microorganisms (GCM) 10K type strain sequencing project: providing services to taxonomists for standard genome sequencing and annotation.</title>
        <authorList>
            <consortium name="The Broad Institute Genomics Platform"/>
            <consortium name="The Broad Institute Genome Sequencing Center for Infectious Disease"/>
            <person name="Wu L."/>
            <person name="Ma J."/>
        </authorList>
    </citation>
    <scope>NUCLEOTIDE SEQUENCE [LARGE SCALE GENOMIC DNA]</scope>
    <source>
        <strain evidence="4">JCM 11483</strain>
    </source>
</reference>
<feature type="region of interest" description="Disordered" evidence="1">
    <location>
        <begin position="1110"/>
        <end position="1329"/>
    </location>
</feature>
<feature type="compositionally biased region" description="Basic and acidic residues" evidence="1">
    <location>
        <begin position="1213"/>
        <end position="1229"/>
    </location>
</feature>
<sequence length="1329" mass="140021">MKRPAVNACDYMLGTRKTRHLPATMLELKARECRRARVRDNPRTARKAVRLVLATLALAIGLSGFSLSSAQAFPWDDMQESITATITNMCGPNDVPTPSTYTGVDTLAGLNAASGDSVAVRSTIMPVFSQDADGTAGGNGMDRLQDIYGPYGEVIAHPTYERYGFSALSWHQYGYDCFSPSLMMGPLADMGLTVLVHVPMMISMAILNLAMDNQIYDAFATMMQPFIGAMYQLFNPWIYMIVPVGVLIAWLASRGSIQATLKAAGWGVFILAVFLLMGSSTTTIVSKATNIVTEVSGTAACKLNAAAGDDTSGGECSTTDPIKSVNQALWYGIPYQTWHLGQVGERQAELDSEARENGEVGWGPAILNGQYVGVNIDGEIDEQGRKVISNIETWNQANYTPDSDTGKMAMWAEDETWEDVPYLANVKLMCNDVGGTADEEREPSKKTRWMYSGNDGTNNYCDTATAGTTEMVSYIQGDEFNQQFLTALAGMVGVGAVSLTVIVASMYLGVQKMLFFFLLFLAPMVLLVSALGDRKRRPFAIRFAELIGANLLKQIAAVCIVLFVAHAMASLFGSSAFSSVPWIMKPYVAVLFFIALALLAFPLKNLVKGAVQGDTSPLDKQANAPVRAAKNTVKGAAIVGAAAASGGAAIGAGGGAAVLAGAGGKAAMAGKAGVALTQAGKALGHGSKAGRALRAGGGLLRTSEAVKGARDSAAGKRAATLQAAQSLLTGAGSDKYRDQNGELLPEAPTMAQLDAQRLAQAGQADNKATTAQEAFLNSFFQGYRAENDGAHHRDDPNGPIAQRAARAQHALNRRQARADANSLDATVQTDVPDPDVGPGPTYGPGAGPDTGPGSGAKSDRDAGPGHDPSSGPDGGHPPGPLVTPDPHSSPSPATGESGRASDTTGERIDAGLVRQWYQDRAKENLNGPSFAREMEYNINTVRSEADVLSEAGISQEQVTSDPTLLLSGEAYDGGSTVQMDPFHPVTGAMNQLRFAASSGDEDAMEKAVDQASEAVAQHGVPSQISEISSVGERAEKFESIQLVGAMPDLDEMSTWQDRAEAAHTMMAAQVDMPEDYPAREAVQDYTAALSTPGVDRWTLSRLQESTIHQIGEVGDGGAPRAFTSVEPSQFDHSPAAPRDGEPLNGRGSTTEVPSPAWAQESSEDARDSWAETSAGAEPSRSTDDESSVSVDPGVEAAGQSPASANVPANGGISREDLRDAMSEGLREQGHALSTASIENAGERNRYPAGSDTPEPYESPTSGTGAVDLESPHARPRAESGSSSSSGGGGQSVESLSDEGSLIYRPERRRRRRSGLFEEPAPADKDESEE</sequence>
<keyword evidence="2" id="KW-1133">Transmembrane helix</keyword>
<feature type="compositionally biased region" description="Gly residues" evidence="1">
    <location>
        <begin position="840"/>
        <end position="854"/>
    </location>
</feature>
<feature type="transmembrane region" description="Helical" evidence="2">
    <location>
        <begin position="484"/>
        <end position="507"/>
    </location>
</feature>
<evidence type="ECO:0000256" key="1">
    <source>
        <dbReference type="SAM" id="MobiDB-lite"/>
    </source>
</evidence>
<keyword evidence="2" id="KW-0812">Transmembrane</keyword>
<feature type="transmembrane region" description="Helical" evidence="2">
    <location>
        <begin position="190"/>
        <end position="210"/>
    </location>
</feature>
<evidence type="ECO:0000256" key="2">
    <source>
        <dbReference type="SAM" id="Phobius"/>
    </source>
</evidence>
<name>A0ABP6RFA4_9MICC</name>
<accession>A0ABP6RFA4</accession>
<feature type="transmembrane region" description="Helical" evidence="2">
    <location>
        <begin position="584"/>
        <end position="603"/>
    </location>
</feature>
<evidence type="ECO:0000313" key="3">
    <source>
        <dbReference type="EMBL" id="GAA3288196.1"/>
    </source>
</evidence>
<feature type="transmembrane region" description="Helical" evidence="2">
    <location>
        <begin position="551"/>
        <end position="572"/>
    </location>
</feature>
<comment type="caution">
    <text evidence="3">The sequence shown here is derived from an EMBL/GenBank/DDBJ whole genome shotgun (WGS) entry which is preliminary data.</text>
</comment>
<keyword evidence="2" id="KW-0472">Membrane</keyword>
<keyword evidence="4" id="KW-1185">Reference proteome</keyword>
<evidence type="ECO:0008006" key="5">
    <source>
        <dbReference type="Google" id="ProtNLM"/>
    </source>
</evidence>
<feature type="transmembrane region" description="Helical" evidence="2">
    <location>
        <begin position="264"/>
        <end position="285"/>
    </location>
</feature>
<feature type="region of interest" description="Disordered" evidence="1">
    <location>
        <begin position="804"/>
        <end position="905"/>
    </location>
</feature>
<gene>
    <name evidence="3" type="ORF">GCM10020260_26270</name>
</gene>
<protein>
    <recommendedName>
        <fullName evidence="5">TrbL/VirB6 plasmid conjugal transfer protein</fullName>
    </recommendedName>
</protein>
<feature type="compositionally biased region" description="Pro residues" evidence="1">
    <location>
        <begin position="875"/>
        <end position="889"/>
    </location>
</feature>
<dbReference type="RefSeq" id="WP_344722158.1">
    <property type="nucleotide sequence ID" value="NZ_BAAAYG010000015.1"/>
</dbReference>
<proteinExistence type="predicted"/>